<dbReference type="PROSITE" id="PS50046">
    <property type="entry name" value="PHYTOCHROME_2"/>
    <property type="match status" value="1"/>
</dbReference>
<gene>
    <name evidence="9" type="ORF">CEW91_06890</name>
</gene>
<dbReference type="InterPro" id="IPR029787">
    <property type="entry name" value="Nucleotide_cyclase"/>
</dbReference>
<accession>A0ABM6LTI0</accession>
<dbReference type="InterPro" id="IPR016132">
    <property type="entry name" value="Phyto_chromo_attachment"/>
</dbReference>
<dbReference type="SMART" id="SM00267">
    <property type="entry name" value="GGDEF"/>
    <property type="match status" value="1"/>
</dbReference>
<dbReference type="InterPro" id="IPR043128">
    <property type="entry name" value="Rev_trsase/Diguanyl_cyclase"/>
</dbReference>
<dbReference type="InterPro" id="IPR000160">
    <property type="entry name" value="GGDEF_dom"/>
</dbReference>
<dbReference type="InterPro" id="IPR029016">
    <property type="entry name" value="GAF-like_dom_sf"/>
</dbReference>
<keyword evidence="2" id="KW-0600">Photoreceptor protein</keyword>
<dbReference type="SUPFAM" id="SSF55073">
    <property type="entry name" value="Nucleotide cyclase"/>
    <property type="match status" value="1"/>
</dbReference>
<dbReference type="SUPFAM" id="SSF55785">
    <property type="entry name" value="PYP-like sensor domain (PAS domain)"/>
    <property type="match status" value="1"/>
</dbReference>
<evidence type="ECO:0000313" key="9">
    <source>
        <dbReference type="EMBL" id="ASG65881.1"/>
    </source>
</evidence>
<evidence type="ECO:0000256" key="3">
    <source>
        <dbReference type="ARBA" id="ARBA00022606"/>
    </source>
</evidence>
<keyword evidence="3" id="KW-0716">Sensory transduction</keyword>
<evidence type="ECO:0000313" key="10">
    <source>
        <dbReference type="Proteomes" id="UP000197717"/>
    </source>
</evidence>
<dbReference type="Gene3D" id="3.30.450.270">
    <property type="match status" value="1"/>
</dbReference>
<dbReference type="SMART" id="SM00065">
    <property type="entry name" value="GAF"/>
    <property type="match status" value="1"/>
</dbReference>
<dbReference type="EC" id="2.7.7.65" evidence="1"/>
<keyword evidence="4" id="KW-0157">Chromophore</keyword>
<dbReference type="InterPro" id="IPR003018">
    <property type="entry name" value="GAF"/>
</dbReference>
<dbReference type="SUPFAM" id="SSF55781">
    <property type="entry name" value="GAF domain-like"/>
    <property type="match status" value="2"/>
</dbReference>
<dbReference type="Pfam" id="PF01590">
    <property type="entry name" value="GAF"/>
    <property type="match status" value="1"/>
</dbReference>
<feature type="domain" description="Phytochrome chromophore attachment site" evidence="7">
    <location>
        <begin position="166"/>
        <end position="326"/>
    </location>
</feature>
<name>A0ABM6LTI0_9GAMM</name>
<dbReference type="Pfam" id="PF00360">
    <property type="entry name" value="PHY"/>
    <property type="match status" value="1"/>
</dbReference>
<evidence type="ECO:0000256" key="1">
    <source>
        <dbReference type="ARBA" id="ARBA00012528"/>
    </source>
</evidence>
<dbReference type="Gene3D" id="3.30.450.20">
    <property type="entry name" value="PAS domain"/>
    <property type="match status" value="1"/>
</dbReference>
<evidence type="ECO:0000259" key="8">
    <source>
        <dbReference type="PROSITE" id="PS50887"/>
    </source>
</evidence>
<dbReference type="Proteomes" id="UP000197717">
    <property type="component" value="Chromosome"/>
</dbReference>
<comment type="catalytic activity">
    <reaction evidence="6">
        <text>2 GTP = 3',3'-c-di-GMP + 2 diphosphate</text>
        <dbReference type="Rhea" id="RHEA:24898"/>
        <dbReference type="ChEBI" id="CHEBI:33019"/>
        <dbReference type="ChEBI" id="CHEBI:37565"/>
        <dbReference type="ChEBI" id="CHEBI:58805"/>
        <dbReference type="EC" id="2.7.7.65"/>
    </reaction>
</comment>
<dbReference type="CDD" id="cd01949">
    <property type="entry name" value="GGDEF"/>
    <property type="match status" value="1"/>
</dbReference>
<evidence type="ECO:0000256" key="6">
    <source>
        <dbReference type="ARBA" id="ARBA00034247"/>
    </source>
</evidence>
<dbReference type="PANTHER" id="PTHR45138:SF9">
    <property type="entry name" value="DIGUANYLATE CYCLASE DGCM-RELATED"/>
    <property type="match status" value="1"/>
</dbReference>
<dbReference type="InterPro" id="IPR013515">
    <property type="entry name" value="Phytochrome_cen-reg"/>
</dbReference>
<dbReference type="NCBIfam" id="TIGR00254">
    <property type="entry name" value="GGDEF"/>
    <property type="match status" value="1"/>
</dbReference>
<dbReference type="EMBL" id="CP022133">
    <property type="protein sequence ID" value="ASG65881.1"/>
    <property type="molecule type" value="Genomic_DNA"/>
</dbReference>
<dbReference type="Pfam" id="PF08446">
    <property type="entry name" value="PAS_2"/>
    <property type="match status" value="1"/>
</dbReference>
<proteinExistence type="predicted"/>
<dbReference type="Gene3D" id="3.30.450.40">
    <property type="match status" value="1"/>
</dbReference>
<dbReference type="InterPro" id="IPR050469">
    <property type="entry name" value="Diguanylate_Cyclase"/>
</dbReference>
<dbReference type="PROSITE" id="PS50887">
    <property type="entry name" value="GGDEF"/>
    <property type="match status" value="1"/>
</dbReference>
<reference evidence="9 10" key="1">
    <citation type="submission" date="2017-06" db="EMBL/GenBank/DDBJ databases">
        <title>Complete genome sequence of Idiomarina piscisalsi strain 10PY1A isolated from soil of Soudi Arabia.</title>
        <authorList>
            <person name="Kim M.-C."/>
            <person name="Jung B.K."/>
            <person name="Budiyanto F."/>
            <person name="Nzila A."/>
            <person name="Shin J.-H."/>
        </authorList>
    </citation>
    <scope>NUCLEOTIDE SEQUENCE [LARGE SCALE GENOMIC DNA]</scope>
    <source>
        <strain evidence="9 10">10PY1A</strain>
    </source>
</reference>
<dbReference type="Gene3D" id="3.30.70.270">
    <property type="match status" value="1"/>
</dbReference>
<dbReference type="InterPro" id="IPR035965">
    <property type="entry name" value="PAS-like_dom_sf"/>
</dbReference>
<evidence type="ECO:0000256" key="5">
    <source>
        <dbReference type="ARBA" id="ARBA00023170"/>
    </source>
</evidence>
<dbReference type="InterPro" id="IPR043150">
    <property type="entry name" value="Phytochrome_PHY_sf"/>
</dbReference>
<feature type="domain" description="GGDEF" evidence="8">
    <location>
        <begin position="578"/>
        <end position="706"/>
    </location>
</feature>
<evidence type="ECO:0000256" key="4">
    <source>
        <dbReference type="ARBA" id="ARBA00022991"/>
    </source>
</evidence>
<evidence type="ECO:0000259" key="7">
    <source>
        <dbReference type="PROSITE" id="PS50046"/>
    </source>
</evidence>
<organism evidence="9 10">
    <name type="scientific">Idiomarina piscisalsi</name>
    <dbReference type="NCBI Taxonomy" id="1096243"/>
    <lineage>
        <taxon>Bacteria</taxon>
        <taxon>Pseudomonadati</taxon>
        <taxon>Pseudomonadota</taxon>
        <taxon>Gammaproteobacteria</taxon>
        <taxon>Alteromonadales</taxon>
        <taxon>Idiomarinaceae</taxon>
        <taxon>Idiomarina</taxon>
    </lineage>
</organism>
<dbReference type="Pfam" id="PF00990">
    <property type="entry name" value="GGDEF"/>
    <property type="match status" value="1"/>
</dbReference>
<keyword evidence="10" id="KW-1185">Reference proteome</keyword>
<protein>
    <recommendedName>
        <fullName evidence="1">diguanylate cyclase</fullName>
        <ecNumber evidence="1">2.7.7.65</ecNumber>
    </recommendedName>
</protein>
<dbReference type="PRINTS" id="PR01033">
    <property type="entry name" value="PHYTOCHROME"/>
</dbReference>
<dbReference type="InterPro" id="IPR013654">
    <property type="entry name" value="PAS_2"/>
</dbReference>
<dbReference type="PANTHER" id="PTHR45138">
    <property type="entry name" value="REGULATORY COMPONENTS OF SENSORY TRANSDUCTION SYSTEM"/>
    <property type="match status" value="1"/>
</dbReference>
<keyword evidence="5" id="KW-0675">Receptor</keyword>
<evidence type="ECO:0000256" key="2">
    <source>
        <dbReference type="ARBA" id="ARBA00022543"/>
    </source>
</evidence>
<dbReference type="InterPro" id="IPR001294">
    <property type="entry name" value="Phytochrome"/>
</dbReference>
<sequence>MRSSYCSNAALRGQVYTALTGSTALTELTKEQLQQAMENCATEPVHTPDAIQPHGYFLAFNNNFEVLTHCSENIEALLGVSAEHLLGHSAPDYLKSSWKEHLLRLRQLASDSVGFDDEINNNDVYCTMYASGDSICVEVEPLVGRLSSSFLSELQAHQEQIRFSNSLDETLNALTKSIGEIIGFERVMVYKFDEEWNGQVIAELCKQSTIRRYLHQRFPASDIPKQVRELYSKNPLRSIVNSTQKPAGIIAHEDKRSLDLTKGVLRAVSPIHLTYMQNMGLHSSLSIAIFQEEKLWGLLSCHGLEAHPLNIQQRHAAQALVTLASQRLILQQQYETAAFFEAIENTRGALISDNQEINEPKALFEREGNKWLELFRGNLVALAYGNNVLKCGAELPDERILAFKKWLNKKCRLVGTFVSRNVMDSEVAEYFEETALRGVMAIALPAGSSSQQGWLMFFRPEQIEELEWAGRPNKDTIEHYKGKAVMSPRTSFESWKETIKGQSSLWLDSERKAAISLAEDLAIALSAYEVEILNEQLSAANDKLEHLVHTDALTQIWNRYHMEYVLDEQISAAKRYSHELGVILFDIDNFKDVNDNYGHDAGDAVLIGLSKLLEKELRDTDDFGRWGGEEFMIVAKHSDLEATVALAERLRQRLEAATFDDVGVVTASFGVTFYKGGESRASLVKRVDDALYDAKENGRNRVVAVE</sequence>